<reference evidence="3" key="1">
    <citation type="submission" date="2017-11" db="EMBL/GenBank/DDBJ databases">
        <authorList>
            <person name="Kuznetsova I."/>
            <person name="Sazanova A."/>
            <person name="Chirak E."/>
            <person name="Safronova V."/>
            <person name="Willems A."/>
        </authorList>
    </citation>
    <scope>NUCLEOTIDE SEQUENCE [LARGE SCALE GENOMIC DNA]</scope>
    <source>
        <strain evidence="3">CCBAU 03422</strain>
    </source>
</reference>
<dbReference type="CDD" id="cd05374">
    <property type="entry name" value="17beta-HSD-like_SDR_c"/>
    <property type="match status" value="1"/>
</dbReference>
<comment type="similarity">
    <text evidence="1">Belongs to the short-chain dehydrogenases/reductases (SDR) family.</text>
</comment>
<dbReference type="InterPro" id="IPR002347">
    <property type="entry name" value="SDR_fam"/>
</dbReference>
<comment type="caution">
    <text evidence="2">The sequence shown here is derived from an EMBL/GenBank/DDBJ whole genome shotgun (WGS) entry which is preliminary data.</text>
</comment>
<proteinExistence type="inferred from homology"/>
<dbReference type="OrthoDB" id="9793825at2"/>
<protein>
    <submittedName>
        <fullName evidence="2">Oxidoreductase</fullName>
    </submittedName>
</protein>
<dbReference type="PRINTS" id="PR00081">
    <property type="entry name" value="GDHRDH"/>
</dbReference>
<evidence type="ECO:0000313" key="2">
    <source>
        <dbReference type="EMBL" id="PSH67212.1"/>
    </source>
</evidence>
<dbReference type="InterPro" id="IPR036291">
    <property type="entry name" value="NAD(P)-bd_dom_sf"/>
</dbReference>
<dbReference type="PANTHER" id="PTHR43976:SF9">
    <property type="entry name" value="OXIDOREDUCTASE"/>
    <property type="match status" value="1"/>
</dbReference>
<dbReference type="EMBL" id="PGGM01000001">
    <property type="protein sequence ID" value="PSH67212.1"/>
    <property type="molecule type" value="Genomic_DNA"/>
</dbReference>
<name>A0A2P7BL91_9HYPH</name>
<organism evidence="2 3">
    <name type="scientific">Phyllobacterium sophorae</name>
    <dbReference type="NCBI Taxonomy" id="1520277"/>
    <lineage>
        <taxon>Bacteria</taxon>
        <taxon>Pseudomonadati</taxon>
        <taxon>Pseudomonadota</taxon>
        <taxon>Alphaproteobacteria</taxon>
        <taxon>Hyphomicrobiales</taxon>
        <taxon>Phyllobacteriaceae</taxon>
        <taxon>Phyllobacterium</taxon>
    </lineage>
</organism>
<dbReference type="Pfam" id="PF00106">
    <property type="entry name" value="adh_short"/>
    <property type="match status" value="1"/>
</dbReference>
<dbReference type="Proteomes" id="UP000241764">
    <property type="component" value="Unassembled WGS sequence"/>
</dbReference>
<evidence type="ECO:0000256" key="1">
    <source>
        <dbReference type="RuleBase" id="RU000363"/>
    </source>
</evidence>
<dbReference type="PRINTS" id="PR00080">
    <property type="entry name" value="SDRFAMILY"/>
</dbReference>
<dbReference type="Gene3D" id="3.40.50.720">
    <property type="entry name" value="NAD(P)-binding Rossmann-like Domain"/>
    <property type="match status" value="1"/>
</dbReference>
<keyword evidence="3" id="KW-1185">Reference proteome</keyword>
<dbReference type="InterPro" id="IPR051911">
    <property type="entry name" value="SDR_oxidoreductase"/>
</dbReference>
<sequence length="299" mass="31717">MKSVVLVTGAGTGIGKLTAEALAEAGHAVYASMRDLDGRNEQRAGEMRAWAKARNADLRPLELDVLSQESADAAVATIVSEQGRLDVVMQNAGHLVIGPTEAFTPEEIARVFDINVLGAQRVNRAALPQLRAQESGLMLWISSTTTKGGFPPFMGPYAAAKAAMDSLAITLSYELARFGIETSIVVPGAFTRGTSHFPTAGKPADEGRAAAYDRYDGIMDQVGERLSALTPDDADPKAVADEIVRIVGLPAGSRPARSIVDFVGDGASEVIELAEEVRIDFARRIGIADLLQAKVMRKA</sequence>
<evidence type="ECO:0000313" key="3">
    <source>
        <dbReference type="Proteomes" id="UP000241764"/>
    </source>
</evidence>
<gene>
    <name evidence="2" type="ORF">CU103_02315</name>
</gene>
<dbReference type="SUPFAM" id="SSF51735">
    <property type="entry name" value="NAD(P)-binding Rossmann-fold domains"/>
    <property type="match status" value="1"/>
</dbReference>
<accession>A0A2P7BL91</accession>
<dbReference type="PANTHER" id="PTHR43976">
    <property type="entry name" value="SHORT CHAIN DEHYDROGENASE"/>
    <property type="match status" value="1"/>
</dbReference>
<dbReference type="AlphaFoldDB" id="A0A2P7BL91"/>